<accession>A0A7K9STD9</accession>
<dbReference type="OrthoDB" id="8949317at2759"/>
<keyword evidence="2" id="KW-1133">Transmembrane helix</keyword>
<evidence type="ECO:0000313" key="3">
    <source>
        <dbReference type="EMBL" id="NXI39178.1"/>
    </source>
</evidence>
<keyword evidence="4" id="KW-1185">Reference proteome</keyword>
<feature type="non-terminal residue" evidence="3">
    <location>
        <position position="1"/>
    </location>
</feature>
<evidence type="ECO:0000256" key="1">
    <source>
        <dbReference type="ARBA" id="ARBA00023157"/>
    </source>
</evidence>
<comment type="caution">
    <text evidence="3">The sequence shown here is derived from an EMBL/GenBank/DDBJ whole genome shotgun (WGS) entry which is preliminary data.</text>
</comment>
<keyword evidence="1" id="KW-1015">Disulfide bond</keyword>
<feature type="transmembrane region" description="Helical" evidence="2">
    <location>
        <begin position="67"/>
        <end position="89"/>
    </location>
</feature>
<dbReference type="Proteomes" id="UP000566440">
    <property type="component" value="Unassembled WGS sequence"/>
</dbReference>
<dbReference type="AlphaFoldDB" id="A0A7K9STD9"/>
<reference evidence="3 4" key="1">
    <citation type="submission" date="2019-09" db="EMBL/GenBank/DDBJ databases">
        <title>Bird 10,000 Genomes (B10K) Project - Family phase.</title>
        <authorList>
            <person name="Zhang G."/>
        </authorList>
    </citation>
    <scope>NUCLEOTIDE SEQUENCE [LARGE SCALE GENOMIC DNA]</scope>
    <source>
        <strain evidence="3">B10K-DU-001-62</strain>
        <tissue evidence="3">Muscle</tissue>
    </source>
</reference>
<feature type="non-terminal residue" evidence="3">
    <location>
        <position position="124"/>
    </location>
</feature>
<keyword evidence="2" id="KW-0812">Transmembrane</keyword>
<keyword evidence="2" id="KW-0472">Membrane</keyword>
<dbReference type="InterPro" id="IPR018154">
    <property type="entry name" value="TLV/ENV_coat_polyprotein"/>
</dbReference>
<proteinExistence type="predicted"/>
<evidence type="ECO:0000313" key="4">
    <source>
        <dbReference type="Proteomes" id="UP000566440"/>
    </source>
</evidence>
<sequence length="124" mass="14296">TTKEGGVSALVSQSCCTYIDQSGKIESDINNIWEKVKVLQEVAQNDTSWGYEELWNKLTSWLPNLYWIKHLFAGFIIILVLEMILCIILKCAIWCCQSSALNYGSWKKNKVRHQIETGKYFART</sequence>
<dbReference type="PANTHER" id="PTHR10424">
    <property type="entry name" value="VIRAL ENVELOPE PROTEIN"/>
    <property type="match status" value="1"/>
</dbReference>
<organism evidence="3 4">
    <name type="scientific">Galbula dea</name>
    <dbReference type="NCBI Taxonomy" id="1109041"/>
    <lineage>
        <taxon>Eukaryota</taxon>
        <taxon>Metazoa</taxon>
        <taxon>Chordata</taxon>
        <taxon>Craniata</taxon>
        <taxon>Vertebrata</taxon>
        <taxon>Euteleostomi</taxon>
        <taxon>Archelosauria</taxon>
        <taxon>Archosauria</taxon>
        <taxon>Dinosauria</taxon>
        <taxon>Saurischia</taxon>
        <taxon>Theropoda</taxon>
        <taxon>Coelurosauria</taxon>
        <taxon>Aves</taxon>
        <taxon>Neognathae</taxon>
        <taxon>Neoaves</taxon>
        <taxon>Telluraves</taxon>
        <taxon>Coraciimorphae</taxon>
        <taxon>Piciformes</taxon>
        <taxon>Galbulidae</taxon>
        <taxon>Galbula</taxon>
    </lineage>
</organism>
<dbReference type="Gene3D" id="1.10.287.210">
    <property type="match status" value="1"/>
</dbReference>
<dbReference type="EMBL" id="VWZX01004135">
    <property type="protein sequence ID" value="NXI39178.1"/>
    <property type="molecule type" value="Genomic_DNA"/>
</dbReference>
<protein>
    <submittedName>
        <fullName evidence="3">ERVV2 protein</fullName>
    </submittedName>
</protein>
<evidence type="ECO:0000256" key="2">
    <source>
        <dbReference type="SAM" id="Phobius"/>
    </source>
</evidence>
<dbReference type="PANTHER" id="PTHR10424:SF73">
    <property type="entry name" value="ENDOGENOUS RETROVIRUS GROUP FC1 ENV POLYPROTEIN-RELATED"/>
    <property type="match status" value="1"/>
</dbReference>
<gene>
    <name evidence="3" type="primary">Ervv2_0</name>
    <name evidence="3" type="ORF">GALDEA_R15515</name>
</gene>
<name>A0A7K9STD9_9PICI</name>